<organism evidence="2 3">
    <name type="scientific">Ureibacillus thermophilus</name>
    <dbReference type="NCBI Taxonomy" id="367743"/>
    <lineage>
        <taxon>Bacteria</taxon>
        <taxon>Bacillati</taxon>
        <taxon>Bacillota</taxon>
        <taxon>Bacilli</taxon>
        <taxon>Bacillales</taxon>
        <taxon>Caryophanaceae</taxon>
        <taxon>Ureibacillus</taxon>
    </lineage>
</organism>
<proteinExistence type="predicted"/>
<evidence type="ECO:0000256" key="1">
    <source>
        <dbReference type="SAM" id="MobiDB-lite"/>
    </source>
</evidence>
<keyword evidence="3" id="KW-1185">Reference proteome</keyword>
<gene>
    <name evidence="2" type="ORF">DKZ56_00610</name>
</gene>
<sequence>MRTSRIQSVVNGTYARRFLQSKHDQPFIINDGGGHSFSRNPRQQQKNQKKKTAQNHMPAVLNRNPKRMWLIGQPLDGKSMEQMRRRILEHQVKIQRARNKEVLIRTYRTSI</sequence>
<feature type="region of interest" description="Disordered" evidence="1">
    <location>
        <begin position="25"/>
        <end position="56"/>
    </location>
</feature>
<dbReference type="AlphaFoldDB" id="A0A4P6UR63"/>
<accession>A0A4P6UR63</accession>
<dbReference type="KEGG" id="uth:DKZ56_00610"/>
<evidence type="ECO:0000313" key="3">
    <source>
        <dbReference type="Proteomes" id="UP000291151"/>
    </source>
</evidence>
<evidence type="ECO:0000313" key="2">
    <source>
        <dbReference type="EMBL" id="QBK24541.1"/>
    </source>
</evidence>
<dbReference type="Proteomes" id="UP000291151">
    <property type="component" value="Chromosome"/>
</dbReference>
<name>A0A4P6UR63_9BACL</name>
<reference evidence="2 3" key="1">
    <citation type="submission" date="2019-02" db="EMBL/GenBank/DDBJ databases">
        <title>Ureibacillus thermophilus.</title>
        <authorList>
            <person name="Sunny J.S."/>
            <person name="Natarajan A."/>
            <person name="Saleena L.M."/>
        </authorList>
    </citation>
    <scope>NUCLEOTIDE SEQUENCE [LARGE SCALE GENOMIC DNA]</scope>
    <source>
        <strain evidence="2 3">LM102</strain>
    </source>
</reference>
<protein>
    <submittedName>
        <fullName evidence="2">Uncharacterized protein</fullName>
    </submittedName>
</protein>
<dbReference type="EMBL" id="CP036528">
    <property type="protein sequence ID" value="QBK24541.1"/>
    <property type="molecule type" value="Genomic_DNA"/>
</dbReference>
<dbReference type="RefSeq" id="WP_208650819.1">
    <property type="nucleotide sequence ID" value="NZ_CP036528.1"/>
</dbReference>